<reference evidence="2" key="1">
    <citation type="submission" date="2013-10" db="EMBL/GenBank/DDBJ databases">
        <title>Genomic analysis of the causative agents of coccidiosis in chickens.</title>
        <authorList>
            <person name="Reid A.J."/>
            <person name="Blake D."/>
            <person name="Billington K."/>
            <person name="Browne H."/>
            <person name="Dunn M."/>
            <person name="Hung S."/>
            <person name="Kawahara F."/>
            <person name="Miranda-Saavedra D."/>
            <person name="Mourier T."/>
            <person name="Nagra H."/>
            <person name="Otto T.D."/>
            <person name="Rawlings N."/>
            <person name="Sanchez A."/>
            <person name="Sanders M."/>
            <person name="Subramaniam C."/>
            <person name="Tay Y."/>
            <person name="Dear P."/>
            <person name="Doerig C."/>
            <person name="Gruber A."/>
            <person name="Parkinson J."/>
            <person name="Shirley M."/>
            <person name="Wan K.L."/>
            <person name="Berriman M."/>
            <person name="Tomley F."/>
            <person name="Pain A."/>
        </authorList>
    </citation>
    <scope>NUCLEOTIDE SEQUENCE [LARGE SCALE GENOMIC DNA]</scope>
    <source>
        <strain evidence="2">Weybridge</strain>
    </source>
</reference>
<organism evidence="2 3">
    <name type="scientific">Eimeria maxima</name>
    <name type="common">Coccidian parasite</name>
    <dbReference type="NCBI Taxonomy" id="5804"/>
    <lineage>
        <taxon>Eukaryota</taxon>
        <taxon>Sar</taxon>
        <taxon>Alveolata</taxon>
        <taxon>Apicomplexa</taxon>
        <taxon>Conoidasida</taxon>
        <taxon>Coccidia</taxon>
        <taxon>Eucoccidiorida</taxon>
        <taxon>Eimeriorina</taxon>
        <taxon>Eimeriidae</taxon>
        <taxon>Eimeria</taxon>
    </lineage>
</organism>
<proteinExistence type="predicted"/>
<dbReference type="InterPro" id="IPR015797">
    <property type="entry name" value="NUDIX_hydrolase-like_dom_sf"/>
</dbReference>
<gene>
    <name evidence="2" type="ORF">EMWEY_00037640</name>
</gene>
<dbReference type="OMA" id="ADWTDFP"/>
<name>U6LZR4_EIMMA</name>
<dbReference type="AlphaFoldDB" id="U6LZR4"/>
<protein>
    <recommendedName>
        <fullName evidence="4">Nudix hydrolase domain-containing protein</fullName>
    </recommendedName>
</protein>
<dbReference type="OrthoDB" id="343877at2759"/>
<dbReference type="Proteomes" id="UP000030763">
    <property type="component" value="Unassembled WGS sequence"/>
</dbReference>
<evidence type="ECO:0000313" key="3">
    <source>
        <dbReference type="Proteomes" id="UP000030763"/>
    </source>
</evidence>
<dbReference type="VEuPathDB" id="ToxoDB:EMWEY_00037640"/>
<sequence>MFLQETWGQYNPPPPPEEKEAAAAAATAAEAAGGAAVSTAAAAADAASYIPLSPVSSPHALHALQQTAAAALRGEEEGRINNLRGFILLNIINHGLLLMLKEKINKYKQVVHTPQGDKIGYLQLPGGHADWTDFPAARQRFIQQQQQQQQQQGEKVEEKGGDLVFCGHTIDIQRMQHAVAAAIEERVQQQHEQQPQLQREHLLQQQLLLQEWARIGAVRELLEETGIDLRHDPDLLLPLPPIYGKRVAAFFFLLQLQLPAAAMITEGGGRGDDDNVAAAAVAANDDDVDAANKDNKHKKSPYVTQGPLGAPSTHPLMLRIDHREHAGFVLQPDLEKAAEDVQYHSGGRASRAVMQLLTLIKKER</sequence>
<reference evidence="2" key="2">
    <citation type="submission" date="2013-10" db="EMBL/GenBank/DDBJ databases">
        <authorList>
            <person name="Aslett M."/>
        </authorList>
    </citation>
    <scope>NUCLEOTIDE SEQUENCE [LARGE SCALE GENOMIC DNA]</scope>
    <source>
        <strain evidence="2">Weybridge</strain>
    </source>
</reference>
<dbReference type="GeneID" id="25337750"/>
<dbReference type="EMBL" id="HG719289">
    <property type="protein sequence ID" value="CDJ57457.1"/>
    <property type="molecule type" value="Genomic_DNA"/>
</dbReference>
<dbReference type="SUPFAM" id="SSF55811">
    <property type="entry name" value="Nudix"/>
    <property type="match status" value="1"/>
</dbReference>
<evidence type="ECO:0000313" key="2">
    <source>
        <dbReference type="EMBL" id="CDJ57457.1"/>
    </source>
</evidence>
<feature type="region of interest" description="Disordered" evidence="1">
    <location>
        <begin position="1"/>
        <end position="26"/>
    </location>
</feature>
<accession>U6LZR4</accession>
<feature type="region of interest" description="Disordered" evidence="1">
    <location>
        <begin position="287"/>
        <end position="310"/>
    </location>
</feature>
<evidence type="ECO:0008006" key="4">
    <source>
        <dbReference type="Google" id="ProtNLM"/>
    </source>
</evidence>
<dbReference type="RefSeq" id="XP_013334105.1">
    <property type="nucleotide sequence ID" value="XM_013478651.1"/>
</dbReference>
<evidence type="ECO:0000256" key="1">
    <source>
        <dbReference type="SAM" id="MobiDB-lite"/>
    </source>
</evidence>
<keyword evidence="3" id="KW-1185">Reference proteome</keyword>